<dbReference type="InterPro" id="IPR003594">
    <property type="entry name" value="HATPase_dom"/>
</dbReference>
<protein>
    <recommendedName>
        <fullName evidence="2">histidine kinase</fullName>
        <ecNumber evidence="2">2.7.13.3</ecNumber>
    </recommendedName>
</protein>
<keyword evidence="4" id="KW-0808">Transferase</keyword>
<dbReference type="InterPro" id="IPR004358">
    <property type="entry name" value="Sig_transdc_His_kin-like_C"/>
</dbReference>
<evidence type="ECO:0000256" key="7">
    <source>
        <dbReference type="ARBA" id="ARBA00022840"/>
    </source>
</evidence>
<dbReference type="PANTHER" id="PTHR43065:SF10">
    <property type="entry name" value="PEROXIDE STRESS-ACTIVATED HISTIDINE KINASE MAK3"/>
    <property type="match status" value="1"/>
</dbReference>
<dbReference type="Pfam" id="PF00512">
    <property type="entry name" value="HisKA"/>
    <property type="match status" value="1"/>
</dbReference>
<dbReference type="InterPro" id="IPR036890">
    <property type="entry name" value="HATPase_C_sf"/>
</dbReference>
<dbReference type="InterPro" id="IPR036097">
    <property type="entry name" value="HisK_dim/P_sf"/>
</dbReference>
<accession>S0G5N7</accession>
<dbReference type="PRINTS" id="PR00344">
    <property type="entry name" value="BCTRLSENSOR"/>
</dbReference>
<dbReference type="Pfam" id="PF02518">
    <property type="entry name" value="HATPase_c"/>
    <property type="match status" value="1"/>
</dbReference>
<dbReference type="Proteomes" id="UP000014216">
    <property type="component" value="Unassembled WGS sequence"/>
</dbReference>
<dbReference type="InterPro" id="IPR005467">
    <property type="entry name" value="His_kinase_dom"/>
</dbReference>
<evidence type="ECO:0000256" key="3">
    <source>
        <dbReference type="ARBA" id="ARBA00022553"/>
    </source>
</evidence>
<dbReference type="SUPFAM" id="SSF52172">
    <property type="entry name" value="CheY-like"/>
    <property type="match status" value="1"/>
</dbReference>
<dbReference type="SUPFAM" id="SSF55874">
    <property type="entry name" value="ATPase domain of HSP90 chaperone/DNA topoisomerase II/histidine kinase"/>
    <property type="match status" value="1"/>
</dbReference>
<dbReference type="Pfam" id="PF00072">
    <property type="entry name" value="Response_reg"/>
    <property type="match status" value="1"/>
</dbReference>
<dbReference type="GO" id="GO:0000155">
    <property type="term" value="F:phosphorelay sensor kinase activity"/>
    <property type="evidence" value="ECO:0007669"/>
    <property type="project" value="InterPro"/>
</dbReference>
<evidence type="ECO:0000313" key="12">
    <source>
        <dbReference type="EMBL" id="EMS81204.1"/>
    </source>
</evidence>
<dbReference type="GO" id="GO:0005524">
    <property type="term" value="F:ATP binding"/>
    <property type="evidence" value="ECO:0007669"/>
    <property type="project" value="UniProtKB-KW"/>
</dbReference>
<dbReference type="RefSeq" id="WP_006963872.1">
    <property type="nucleotide sequence ID" value="NZ_APJX01000001.1"/>
</dbReference>
<feature type="domain" description="Histidine kinase" evidence="10">
    <location>
        <begin position="186"/>
        <end position="422"/>
    </location>
</feature>
<organism evidence="12 13">
    <name type="scientific">Desulfotignum phosphitoxidans DSM 13687</name>
    <dbReference type="NCBI Taxonomy" id="1286635"/>
    <lineage>
        <taxon>Bacteria</taxon>
        <taxon>Pseudomonadati</taxon>
        <taxon>Thermodesulfobacteriota</taxon>
        <taxon>Desulfobacteria</taxon>
        <taxon>Desulfobacterales</taxon>
        <taxon>Desulfobacteraceae</taxon>
        <taxon>Desulfotignum</taxon>
    </lineage>
</organism>
<keyword evidence="7" id="KW-0067">ATP-binding</keyword>
<keyword evidence="5" id="KW-0547">Nucleotide-binding</keyword>
<dbReference type="SMART" id="SM00387">
    <property type="entry name" value="HATPase_c"/>
    <property type="match status" value="1"/>
</dbReference>
<evidence type="ECO:0000256" key="8">
    <source>
        <dbReference type="ARBA" id="ARBA00023012"/>
    </source>
</evidence>
<keyword evidence="6 12" id="KW-0418">Kinase</keyword>
<evidence type="ECO:0000256" key="2">
    <source>
        <dbReference type="ARBA" id="ARBA00012438"/>
    </source>
</evidence>
<dbReference type="SMART" id="SM00388">
    <property type="entry name" value="HisKA"/>
    <property type="match status" value="1"/>
</dbReference>
<feature type="modified residue" description="4-aspartylphosphate" evidence="9">
    <location>
        <position position="80"/>
    </location>
</feature>
<feature type="domain" description="Response regulatory" evidence="11">
    <location>
        <begin position="31"/>
        <end position="145"/>
    </location>
</feature>
<reference evidence="12 13" key="1">
    <citation type="journal article" date="2013" name="Genome Announc.">
        <title>Draft Genome Sequence of Desulfotignum phosphitoxidans DSM 13687 Strain FiPS-3.</title>
        <authorList>
            <person name="Poehlein A."/>
            <person name="Daniel R."/>
            <person name="Simeonova D.D."/>
        </authorList>
    </citation>
    <scope>NUCLEOTIDE SEQUENCE [LARGE SCALE GENOMIC DNA]</scope>
    <source>
        <strain evidence="12 13">DSM 13687</strain>
    </source>
</reference>
<evidence type="ECO:0000256" key="1">
    <source>
        <dbReference type="ARBA" id="ARBA00000085"/>
    </source>
</evidence>
<evidence type="ECO:0000256" key="5">
    <source>
        <dbReference type="ARBA" id="ARBA00022741"/>
    </source>
</evidence>
<name>S0G5N7_9BACT</name>
<keyword evidence="8" id="KW-0902">Two-component regulatory system</keyword>
<evidence type="ECO:0000259" key="11">
    <source>
        <dbReference type="PROSITE" id="PS50110"/>
    </source>
</evidence>
<dbReference type="AlphaFoldDB" id="S0G5N7"/>
<dbReference type="InterPro" id="IPR003661">
    <property type="entry name" value="HisK_dim/P_dom"/>
</dbReference>
<dbReference type="SMART" id="SM00448">
    <property type="entry name" value="REC"/>
    <property type="match status" value="1"/>
</dbReference>
<comment type="catalytic activity">
    <reaction evidence="1">
        <text>ATP + protein L-histidine = ADP + protein N-phospho-L-histidine.</text>
        <dbReference type="EC" id="2.7.13.3"/>
    </reaction>
</comment>
<dbReference type="SUPFAM" id="SSF47384">
    <property type="entry name" value="Homodimeric domain of signal transducing histidine kinase"/>
    <property type="match status" value="1"/>
</dbReference>
<evidence type="ECO:0000259" key="10">
    <source>
        <dbReference type="PROSITE" id="PS50109"/>
    </source>
</evidence>
<dbReference type="OrthoDB" id="9805967at2"/>
<sequence>MSDSCKRPVNKGSVRAGTREERLCQPGGSWTILVIDDETDVRDVMVISLEDAGYRTLSAPDGETGLRLLETRAPQILITDIKMPGMSGLEVLKKAHLIRPETQVIVTTGFADIKKAITALQYDASDFITKPVDDTTLHLALKRAMERYQNQKELADYTRLLEQTVLNQEKILHQEKMMSLGRLAASMVHEINNPLSGILNYITLMIRLVEKPGWDGAGQNRFKEYLTIIHQETRRCADLVSGLLQFSRKSSLQFKPVDICELIEYSRMLCNHRLELADIVLKITCEPTIPKVLGDINQLQQCVINLIFNAIDAIEGTHPAASDSMKEPSLTARPAGRIRIKADIEDADHQVCIRVSDDGKGISPGDLPRIFEPFFTTKQDGHGVGLGLSTVYGIIEHHNGTISVDSEPGQGTCFTIRLPALDETTKTKESNS</sequence>
<dbReference type="Gene3D" id="3.40.50.2300">
    <property type="match status" value="1"/>
</dbReference>
<dbReference type="PROSITE" id="PS50109">
    <property type="entry name" value="HIS_KIN"/>
    <property type="match status" value="1"/>
</dbReference>
<evidence type="ECO:0000256" key="9">
    <source>
        <dbReference type="PROSITE-ProRule" id="PRU00169"/>
    </source>
</evidence>
<proteinExistence type="predicted"/>
<dbReference type="InterPro" id="IPR001789">
    <property type="entry name" value="Sig_transdc_resp-reg_receiver"/>
</dbReference>
<gene>
    <name evidence="12" type="ORF">Dpo_1c03430</name>
</gene>
<evidence type="ECO:0000256" key="6">
    <source>
        <dbReference type="ARBA" id="ARBA00022777"/>
    </source>
</evidence>
<dbReference type="PANTHER" id="PTHR43065">
    <property type="entry name" value="SENSOR HISTIDINE KINASE"/>
    <property type="match status" value="1"/>
</dbReference>
<dbReference type="EC" id="2.7.13.3" evidence="2"/>
<dbReference type="PROSITE" id="PS50110">
    <property type="entry name" value="RESPONSE_REGULATORY"/>
    <property type="match status" value="1"/>
</dbReference>
<keyword evidence="3 9" id="KW-0597">Phosphoprotein</keyword>
<dbReference type="CDD" id="cd00082">
    <property type="entry name" value="HisKA"/>
    <property type="match status" value="1"/>
</dbReference>
<dbReference type="EMBL" id="APJX01000001">
    <property type="protein sequence ID" value="EMS81204.1"/>
    <property type="molecule type" value="Genomic_DNA"/>
</dbReference>
<keyword evidence="13" id="KW-1185">Reference proteome</keyword>
<comment type="caution">
    <text evidence="12">The sequence shown here is derived from an EMBL/GenBank/DDBJ whole genome shotgun (WGS) entry which is preliminary data.</text>
</comment>
<dbReference type="Gene3D" id="1.10.287.130">
    <property type="match status" value="1"/>
</dbReference>
<dbReference type="InterPro" id="IPR011006">
    <property type="entry name" value="CheY-like_superfamily"/>
</dbReference>
<dbReference type="Gene3D" id="3.30.565.10">
    <property type="entry name" value="Histidine kinase-like ATPase, C-terminal domain"/>
    <property type="match status" value="1"/>
</dbReference>
<evidence type="ECO:0000256" key="4">
    <source>
        <dbReference type="ARBA" id="ARBA00022679"/>
    </source>
</evidence>
<evidence type="ECO:0000313" key="13">
    <source>
        <dbReference type="Proteomes" id="UP000014216"/>
    </source>
</evidence>